<reference evidence="1" key="2">
    <citation type="journal article" date="2024" name="Plant">
        <title>Genomic evolution and insights into agronomic trait innovations of Sesamum species.</title>
        <authorList>
            <person name="Miao H."/>
            <person name="Wang L."/>
            <person name="Qu L."/>
            <person name="Liu H."/>
            <person name="Sun Y."/>
            <person name="Le M."/>
            <person name="Wang Q."/>
            <person name="Wei S."/>
            <person name="Zheng Y."/>
            <person name="Lin W."/>
            <person name="Duan Y."/>
            <person name="Cao H."/>
            <person name="Xiong S."/>
            <person name="Wang X."/>
            <person name="Wei L."/>
            <person name="Li C."/>
            <person name="Ma Q."/>
            <person name="Ju M."/>
            <person name="Zhao R."/>
            <person name="Li G."/>
            <person name="Mu C."/>
            <person name="Tian Q."/>
            <person name="Mei H."/>
            <person name="Zhang T."/>
            <person name="Gao T."/>
            <person name="Zhang H."/>
        </authorList>
    </citation>
    <scope>NUCLEOTIDE SEQUENCE</scope>
    <source>
        <strain evidence="1">G02</strain>
    </source>
</reference>
<dbReference type="EMBL" id="JACGWJ010000008">
    <property type="protein sequence ID" value="KAL0404376.1"/>
    <property type="molecule type" value="Genomic_DNA"/>
</dbReference>
<protein>
    <recommendedName>
        <fullName evidence="2">Transposase</fullName>
    </recommendedName>
</protein>
<sequence>MKHASARNIIERTFTLLKACWAILRSPSFYDIDDQLHNVVLIEMSVDPLKTMVNEATSIGDAENTEYIGTVQTNSVWNTWRDEIAKSMYNDWRGHS</sequence>
<dbReference type="AlphaFoldDB" id="A0AAW2TI32"/>
<proteinExistence type="predicted"/>
<accession>A0AAW2TI32</accession>
<name>A0AAW2TI32_SESRA</name>
<comment type="caution">
    <text evidence="1">The sequence shown here is derived from an EMBL/GenBank/DDBJ whole genome shotgun (WGS) entry which is preliminary data.</text>
</comment>
<evidence type="ECO:0008006" key="2">
    <source>
        <dbReference type="Google" id="ProtNLM"/>
    </source>
</evidence>
<gene>
    <name evidence="1" type="ORF">Sradi_2078400</name>
</gene>
<evidence type="ECO:0000313" key="1">
    <source>
        <dbReference type="EMBL" id="KAL0404376.1"/>
    </source>
</evidence>
<organism evidence="1">
    <name type="scientific">Sesamum radiatum</name>
    <name type="common">Black benniseed</name>
    <dbReference type="NCBI Taxonomy" id="300843"/>
    <lineage>
        <taxon>Eukaryota</taxon>
        <taxon>Viridiplantae</taxon>
        <taxon>Streptophyta</taxon>
        <taxon>Embryophyta</taxon>
        <taxon>Tracheophyta</taxon>
        <taxon>Spermatophyta</taxon>
        <taxon>Magnoliopsida</taxon>
        <taxon>eudicotyledons</taxon>
        <taxon>Gunneridae</taxon>
        <taxon>Pentapetalae</taxon>
        <taxon>asterids</taxon>
        <taxon>lamiids</taxon>
        <taxon>Lamiales</taxon>
        <taxon>Pedaliaceae</taxon>
        <taxon>Sesamum</taxon>
    </lineage>
</organism>
<reference evidence="1" key="1">
    <citation type="submission" date="2020-06" db="EMBL/GenBank/DDBJ databases">
        <authorList>
            <person name="Li T."/>
            <person name="Hu X."/>
            <person name="Zhang T."/>
            <person name="Song X."/>
            <person name="Zhang H."/>
            <person name="Dai N."/>
            <person name="Sheng W."/>
            <person name="Hou X."/>
            <person name="Wei L."/>
        </authorList>
    </citation>
    <scope>NUCLEOTIDE SEQUENCE</scope>
    <source>
        <strain evidence="1">G02</strain>
        <tissue evidence="1">Leaf</tissue>
    </source>
</reference>